<evidence type="ECO:0000313" key="3">
    <source>
        <dbReference type="Proteomes" id="UP001189429"/>
    </source>
</evidence>
<accession>A0ABN9V4A4</accession>
<dbReference type="Proteomes" id="UP001189429">
    <property type="component" value="Unassembled WGS sequence"/>
</dbReference>
<dbReference type="PROSITE" id="PS00018">
    <property type="entry name" value="EF_HAND_1"/>
    <property type="match status" value="1"/>
</dbReference>
<dbReference type="InterPro" id="IPR018247">
    <property type="entry name" value="EF_Hand_1_Ca_BS"/>
</dbReference>
<sequence>MPFFSFQRLGPEGWCPQDRNGSKGGFTLLKAPRPLRTPFFRTPSLNHRRYDLNSDTCITQDECDLQAPLLKNCTGTSTYGPAVWDLDSDGCLNYTEWEIIFAATNGSVCPVEAPQTCDECPAGHFVVTNPCDCEACVGGYTSRRRSLSCTPCPSPYVDYGDFDDCRDPNKPVTPPAKLPNGTTKIPVTGGTVASCDEFALGDSLTLVGQEEDCDDDASCTLVHTCIIIGVAQVTGGYEYECNDPLPVSFPPYSEVAQTCTSTDGTQVSAKYSSAAGGCCCSCGSSCCDTTEVCTLHPNGTGVCSSAGPYPEFSTPAPTVGAKGDPHLVNLQGEHFDINHEGDFTLLRFPQAGEKPAEFSFKAGVTAESGRPCTTYITQVELSGAWLGGKSVEIRCYRRIDSNDTAYLGARLLEGDTDAPWQNIEDLQFKDLVLSGPESDVEASLDTTTWFPKKRTATGPIAAGMFTLTLRHRKSTHGAKITIRQDLPGQEHFNVAMKHLAALGRVDVGGLLGFDAHPANLERVTAACAHHRAIAHPRIESQDEQGRGYYFRPAWKDRWDKVRKGGQPQDNEAAAGFRIARRDSDTDADDDADDGALGGRMCKCPSDDHSSGAIEGVLVEQASFLFAEASWE</sequence>
<proteinExistence type="predicted"/>
<protein>
    <submittedName>
        <fullName evidence="2">Uncharacterized protein</fullName>
    </submittedName>
</protein>
<organism evidence="2 3">
    <name type="scientific">Prorocentrum cordatum</name>
    <dbReference type="NCBI Taxonomy" id="2364126"/>
    <lineage>
        <taxon>Eukaryota</taxon>
        <taxon>Sar</taxon>
        <taxon>Alveolata</taxon>
        <taxon>Dinophyceae</taxon>
        <taxon>Prorocentrales</taxon>
        <taxon>Prorocentraceae</taxon>
        <taxon>Prorocentrum</taxon>
    </lineage>
</organism>
<reference evidence="2" key="1">
    <citation type="submission" date="2023-10" db="EMBL/GenBank/DDBJ databases">
        <authorList>
            <person name="Chen Y."/>
            <person name="Shah S."/>
            <person name="Dougan E. K."/>
            <person name="Thang M."/>
            <person name="Chan C."/>
        </authorList>
    </citation>
    <scope>NUCLEOTIDE SEQUENCE [LARGE SCALE GENOMIC DNA]</scope>
</reference>
<name>A0ABN9V4A4_9DINO</name>
<keyword evidence="3" id="KW-1185">Reference proteome</keyword>
<evidence type="ECO:0000313" key="2">
    <source>
        <dbReference type="EMBL" id="CAK0867656.1"/>
    </source>
</evidence>
<comment type="caution">
    <text evidence="2">The sequence shown here is derived from an EMBL/GenBank/DDBJ whole genome shotgun (WGS) entry which is preliminary data.</text>
</comment>
<dbReference type="EMBL" id="CAUYUJ010016667">
    <property type="protein sequence ID" value="CAK0867656.1"/>
    <property type="molecule type" value="Genomic_DNA"/>
</dbReference>
<feature type="region of interest" description="Disordered" evidence="1">
    <location>
        <begin position="561"/>
        <end position="593"/>
    </location>
</feature>
<evidence type="ECO:0000256" key="1">
    <source>
        <dbReference type="SAM" id="MobiDB-lite"/>
    </source>
</evidence>
<gene>
    <name evidence="2" type="ORF">PCOR1329_LOCUS54535</name>
</gene>